<proteinExistence type="predicted"/>
<evidence type="ECO:0000256" key="1">
    <source>
        <dbReference type="SAM" id="SignalP"/>
    </source>
</evidence>
<sequence length="729" mass="77398">MRSMLFTRVLSIGCLLVLFSGLGSWVQAAGTPYYSNKAQGYRTCTTIGVGPLAENICYGNVDNAARAGDADLTSFATMRMPLLLYPVAIRMDMPAVVPKNYRAGVMIGSSTGLSTIGAVVLRTFLKDANGNSQFQEAQVVTDAAKAVLGTSTPGRVEFVASKPFNQIEIEAGAVLNVSYDINVYYAYGIDANVVTTATGYVSRFNQNLSNYYSTAIQPNGVTVCANSNISNPNNAVDGDLTNYATFGSLLNVNCPNTLQTQLEGKSPAGYQAGFVIGSGSLLDVKVLSGLTITTYLKGVPQETGSGAQLLDLEALSGDQYAVSFASNKEFDRVEIRQNSLLGIADDLRIYYGFGIEPRAFRDQQPILSNFSNASNQVQTSQYRSGSILCVDCGTTNPQNAADADLNNNYAQINNGVGVGTTTRVKVKLNGAGLAGNTAGMILGGAAGLLDANLLSSIRINTYSGVNGRTLVESASGSSLLSLELLADGRQEVAFATTQNFDWVEVEVASGVSALDAMKIYYAFADDRPTGFPSNIVAPAPLPVELVQFNARATSNGVELTWQTASERNSSYFAVERATGVGSKEFKAIGRLAAAGSSTQRRDYSLRDEEAGRQQATVLYYRLRQVDADGTESYSQVVVVNWKAQAQQVALYPNPASGAEQVRVVLPETSAENGKVVLYNGQGQVVVQRDIASREVVLPTTGLGAGIYQVVVTDAASHRVAVQTLVVSSR</sequence>
<dbReference type="Proteomes" id="UP000298337">
    <property type="component" value="Unassembled WGS sequence"/>
</dbReference>
<name>A0A4Z0PBX5_9BACT</name>
<feature type="chain" id="PRO_5021378404" evidence="1">
    <location>
        <begin position="29"/>
        <end position="729"/>
    </location>
</feature>
<dbReference type="AlphaFoldDB" id="A0A4Z0PBX5"/>
<dbReference type="NCBIfam" id="TIGR04183">
    <property type="entry name" value="Por_Secre_tail"/>
    <property type="match status" value="1"/>
</dbReference>
<evidence type="ECO:0000313" key="2">
    <source>
        <dbReference type="EMBL" id="TGE09763.1"/>
    </source>
</evidence>
<reference evidence="2 3" key="1">
    <citation type="submission" date="2019-04" db="EMBL/GenBank/DDBJ databases">
        <authorList>
            <person name="Feng G."/>
            <person name="Zhang J."/>
            <person name="Zhu H."/>
        </authorList>
    </citation>
    <scope>NUCLEOTIDE SEQUENCE [LARGE SCALE GENOMIC DNA]</scope>
    <source>
        <strain evidence="2 3">92R-1</strain>
    </source>
</reference>
<dbReference type="Gene3D" id="2.60.40.10">
    <property type="entry name" value="Immunoglobulins"/>
    <property type="match status" value="1"/>
</dbReference>
<organism evidence="2 3">
    <name type="scientific">Hymenobacter fodinae</name>
    <dbReference type="NCBI Taxonomy" id="2510796"/>
    <lineage>
        <taxon>Bacteria</taxon>
        <taxon>Pseudomonadati</taxon>
        <taxon>Bacteroidota</taxon>
        <taxon>Cytophagia</taxon>
        <taxon>Cytophagales</taxon>
        <taxon>Hymenobacteraceae</taxon>
        <taxon>Hymenobacter</taxon>
    </lineage>
</organism>
<accession>A0A4Z0PBX5</accession>
<keyword evidence="1" id="KW-0732">Signal</keyword>
<comment type="caution">
    <text evidence="2">The sequence shown here is derived from an EMBL/GenBank/DDBJ whole genome shotgun (WGS) entry which is preliminary data.</text>
</comment>
<feature type="signal peptide" evidence="1">
    <location>
        <begin position="1"/>
        <end position="28"/>
    </location>
</feature>
<gene>
    <name evidence="2" type="ORF">EU556_02730</name>
</gene>
<keyword evidence="3" id="KW-1185">Reference proteome</keyword>
<protein>
    <submittedName>
        <fullName evidence="2">T9SS type A sorting domain-containing protein</fullName>
    </submittedName>
</protein>
<dbReference type="InterPro" id="IPR026444">
    <property type="entry name" value="Secre_tail"/>
</dbReference>
<dbReference type="OrthoDB" id="2582440at2"/>
<evidence type="ECO:0000313" key="3">
    <source>
        <dbReference type="Proteomes" id="UP000298337"/>
    </source>
</evidence>
<dbReference type="EMBL" id="SRLA01000001">
    <property type="protein sequence ID" value="TGE09763.1"/>
    <property type="molecule type" value="Genomic_DNA"/>
</dbReference>
<dbReference type="InterPro" id="IPR013783">
    <property type="entry name" value="Ig-like_fold"/>
</dbReference>